<feature type="domain" description="HTH cro/C1-type" evidence="2">
    <location>
        <begin position="7"/>
        <end position="61"/>
    </location>
</feature>
<dbReference type="PROSITE" id="PS50943">
    <property type="entry name" value="HTH_CROC1"/>
    <property type="match status" value="1"/>
</dbReference>
<dbReference type="AlphaFoldDB" id="A0A1M7YFJ3"/>
<dbReference type="Pfam" id="PF01381">
    <property type="entry name" value="HTH_3"/>
    <property type="match status" value="1"/>
</dbReference>
<proteinExistence type="predicted"/>
<protein>
    <submittedName>
        <fullName evidence="3">Helix-turn-helix</fullName>
    </submittedName>
</protein>
<dbReference type="STRING" id="1121345.SAMN02745217_03132"/>
<dbReference type="RefSeq" id="WP_073589789.1">
    <property type="nucleotide sequence ID" value="NZ_FRFD01000009.1"/>
</dbReference>
<evidence type="ECO:0000313" key="3">
    <source>
        <dbReference type="EMBL" id="SHO51339.1"/>
    </source>
</evidence>
<dbReference type="GO" id="GO:0003677">
    <property type="term" value="F:DNA binding"/>
    <property type="evidence" value="ECO:0007669"/>
    <property type="project" value="UniProtKB-KW"/>
</dbReference>
<dbReference type="Gene3D" id="1.10.260.40">
    <property type="entry name" value="lambda repressor-like DNA-binding domains"/>
    <property type="match status" value="1"/>
</dbReference>
<dbReference type="PANTHER" id="PTHR46558">
    <property type="entry name" value="TRACRIPTIONAL REGULATORY PROTEIN-RELATED-RELATED"/>
    <property type="match status" value="1"/>
</dbReference>
<dbReference type="InterPro" id="IPR001387">
    <property type="entry name" value="Cro/C1-type_HTH"/>
</dbReference>
<dbReference type="InterPro" id="IPR010982">
    <property type="entry name" value="Lambda_DNA-bd_dom_sf"/>
</dbReference>
<dbReference type="OrthoDB" id="9812495at2"/>
<organism evidence="3 4">
    <name type="scientific">Anaerocolumna xylanovorans DSM 12503</name>
    <dbReference type="NCBI Taxonomy" id="1121345"/>
    <lineage>
        <taxon>Bacteria</taxon>
        <taxon>Bacillati</taxon>
        <taxon>Bacillota</taxon>
        <taxon>Clostridia</taxon>
        <taxon>Lachnospirales</taxon>
        <taxon>Lachnospiraceae</taxon>
        <taxon>Anaerocolumna</taxon>
    </lineage>
</organism>
<dbReference type="SMART" id="SM00530">
    <property type="entry name" value="HTH_XRE"/>
    <property type="match status" value="1"/>
</dbReference>
<dbReference type="EMBL" id="FRFD01000009">
    <property type="protein sequence ID" value="SHO51339.1"/>
    <property type="molecule type" value="Genomic_DNA"/>
</dbReference>
<dbReference type="CDD" id="cd00093">
    <property type="entry name" value="HTH_XRE"/>
    <property type="match status" value="1"/>
</dbReference>
<dbReference type="PANTHER" id="PTHR46558:SF11">
    <property type="entry name" value="HTH-TYPE TRANSCRIPTIONAL REGULATOR XRE"/>
    <property type="match status" value="1"/>
</dbReference>
<evidence type="ECO:0000256" key="1">
    <source>
        <dbReference type="ARBA" id="ARBA00023125"/>
    </source>
</evidence>
<sequence length="345" mass="39452">MKISEVIRSCRKKENLTQEQVASYLNISAPAVNKWENGISYPDITLLSPLARVLKIDVNTLLAFNEELTDAEVNKFAKEVGEMVSKEGYQKAFERGGNLIRQYSSCDELILRISTLLRLHLAASQTEEKDKYEGKLIAWIEFVAAGSNEKTASMAKISLSAIYREKEEYEKAQEMLDKIPEPELGIEKKIQQALLFESSGKIEETYGVCEEMLLKDAHEALGVLSLIIGLLLKENKFSEAEEYTERAKWLVGMFDLGAYHKYALDLSLAKEKQDKEKAIEIIINMVNEADSIDDFMKSKLYRHRKLKVTNSWSKDKYERLVKGTIKQDKTLDFVKSDPKIKFLLE</sequence>
<name>A0A1M7YFJ3_9FIRM</name>
<dbReference type="Proteomes" id="UP000184612">
    <property type="component" value="Unassembled WGS sequence"/>
</dbReference>
<gene>
    <name evidence="3" type="ORF">SAMN02745217_03132</name>
</gene>
<reference evidence="3 4" key="1">
    <citation type="submission" date="2016-12" db="EMBL/GenBank/DDBJ databases">
        <authorList>
            <person name="Song W.-J."/>
            <person name="Kurnit D.M."/>
        </authorList>
    </citation>
    <scope>NUCLEOTIDE SEQUENCE [LARGE SCALE GENOMIC DNA]</scope>
    <source>
        <strain evidence="3 4">DSM 12503</strain>
    </source>
</reference>
<keyword evidence="4" id="KW-1185">Reference proteome</keyword>
<dbReference type="SUPFAM" id="SSF47413">
    <property type="entry name" value="lambda repressor-like DNA-binding domains"/>
    <property type="match status" value="1"/>
</dbReference>
<accession>A0A1M7YFJ3</accession>
<evidence type="ECO:0000259" key="2">
    <source>
        <dbReference type="PROSITE" id="PS50943"/>
    </source>
</evidence>
<evidence type="ECO:0000313" key="4">
    <source>
        <dbReference type="Proteomes" id="UP000184612"/>
    </source>
</evidence>
<keyword evidence="1" id="KW-0238">DNA-binding</keyword>